<reference evidence="1 2" key="1">
    <citation type="journal article" date="2020" name="Phytopathology">
        <title>Genome Sequence Resources of Colletotrichum truncatum, C. plurivorum, C. musicola, and C. sojae: Four Species Pathogenic to Soybean (Glycine max).</title>
        <authorList>
            <person name="Rogerio F."/>
            <person name="Boufleur T.R."/>
            <person name="Ciampi-Guillardi M."/>
            <person name="Sukno S.A."/>
            <person name="Thon M.R."/>
            <person name="Massola Junior N.S."/>
            <person name="Baroncelli R."/>
        </authorList>
    </citation>
    <scope>NUCLEOTIDE SEQUENCE [LARGE SCALE GENOMIC DNA]</scope>
    <source>
        <strain evidence="1 2">CMES1059</strain>
    </source>
</reference>
<accession>A0ACC3YUA6</accession>
<proteinExistence type="predicted"/>
<gene>
    <name evidence="1" type="ORF">CTRU02_210094</name>
</gene>
<name>A0ACC3YUA6_COLTU</name>
<dbReference type="Proteomes" id="UP000805649">
    <property type="component" value="Unassembled WGS sequence"/>
</dbReference>
<comment type="caution">
    <text evidence="1">The sequence shown here is derived from an EMBL/GenBank/DDBJ whole genome shotgun (WGS) entry which is preliminary data.</text>
</comment>
<evidence type="ECO:0000313" key="1">
    <source>
        <dbReference type="EMBL" id="KAL0935503.1"/>
    </source>
</evidence>
<organism evidence="1 2">
    <name type="scientific">Colletotrichum truncatum</name>
    <name type="common">Anthracnose fungus</name>
    <name type="synonym">Colletotrichum capsici</name>
    <dbReference type="NCBI Taxonomy" id="5467"/>
    <lineage>
        <taxon>Eukaryota</taxon>
        <taxon>Fungi</taxon>
        <taxon>Dikarya</taxon>
        <taxon>Ascomycota</taxon>
        <taxon>Pezizomycotina</taxon>
        <taxon>Sordariomycetes</taxon>
        <taxon>Hypocreomycetidae</taxon>
        <taxon>Glomerellales</taxon>
        <taxon>Glomerellaceae</taxon>
        <taxon>Colletotrichum</taxon>
        <taxon>Colletotrichum truncatum species complex</taxon>
    </lineage>
</organism>
<keyword evidence="2" id="KW-1185">Reference proteome</keyword>
<sequence>MWIRLHLLAIVHLATRVVAQDEFSAWGMAYALCGWVENFQEAFGNGTRYNNTGTNAPATCQYQCNVLNGAIAAALRGDICYCSPTVLNNDGIRIVKFPVETDCNIPCAANPAAACGGGSGSELYYNLYRYNNLNNCDFYILRLLIEHQILVEHIFLGFFVYHDLVLRSFKHFVFFQPNLVFKLNNIIIIPMDMVPFYSGLIFPYAVNFNRSDGLSSRVHLKYDIKKSCFIYCGYNDWSANYGIPFG</sequence>
<evidence type="ECO:0000313" key="2">
    <source>
        <dbReference type="Proteomes" id="UP000805649"/>
    </source>
</evidence>
<protein>
    <submittedName>
        <fullName evidence="1">Uncharacterized protein</fullName>
    </submittedName>
</protein>
<dbReference type="EMBL" id="VUJX02000006">
    <property type="protein sequence ID" value="KAL0935503.1"/>
    <property type="molecule type" value="Genomic_DNA"/>
</dbReference>